<dbReference type="Proteomes" id="UP001231189">
    <property type="component" value="Unassembled WGS sequence"/>
</dbReference>
<dbReference type="AlphaFoldDB" id="A0AAD8W391"/>
<evidence type="ECO:0000256" key="2">
    <source>
        <dbReference type="SAM" id="MobiDB-lite"/>
    </source>
</evidence>
<accession>A0AAD8W391</accession>
<gene>
    <name evidence="3" type="ORF">QYE76_059836</name>
</gene>
<keyword evidence="1" id="KW-0175">Coiled coil</keyword>
<sequence length="632" mass="67980">MVKKKSSTIATSSASSGTGAKASPNPPKRGASDIPPPAPAPPAPSSSMAGSNPGDWPASTATKRDEKKARSLGLIPSQIPEVPEDSSEGRDSSAPVGFQTGENASPKDERDDPINSEADFTNPPPPANDISDTAGSMRDDDADHAAFIDAAVEEAKASPAKRSSGAFADEDDLFDLDEGFIEPPPKKAKSGAALPNPAASEASAPAAVPAAQISTATSLTKGKNTPSTAAAATPSSGKPTFASQFTSLEADKARLQKEVKSTSSKLEGAIKIAAEARQEVDSLKEELEGQKKRLKDEEASRLAVEAWAIEKDDLLRQSSLALLEAANIPVEALDKLPNNSPASALSMTLASHQLTQDLLQKGKGAMARMHSMIFPKINQDKTLGQLIDAFAVNTKEVIEVFLVPAFVDDSSGAVSEIDRLQRMKDRITQMEKDMRSTYALAAIIKRKGDLAADVERYALAELHRATESLNFIALNPAEENRRIHDRVNALTQLSSLDEVFWKEHSKASAVAKFQDRVQQVHRFFDKCYKGLRVIWRTMFPLNAVPPTLLTLMSEFSNTKKIRDLVRAQLFAGARFRLALVLVRYPSTNLLAIANAVGDLEPVYPKVVLPSNIIVDRLEESSKVSEEKETPQG</sequence>
<reference evidence="3" key="1">
    <citation type="submission" date="2023-07" db="EMBL/GenBank/DDBJ databases">
        <title>A chromosome-level genome assembly of Lolium multiflorum.</title>
        <authorList>
            <person name="Chen Y."/>
            <person name="Copetti D."/>
            <person name="Kolliker R."/>
            <person name="Studer B."/>
        </authorList>
    </citation>
    <scope>NUCLEOTIDE SEQUENCE</scope>
    <source>
        <strain evidence="3">02402/16</strain>
        <tissue evidence="3">Leaf</tissue>
    </source>
</reference>
<feature type="compositionally biased region" description="Acidic residues" evidence="2">
    <location>
        <begin position="168"/>
        <end position="180"/>
    </location>
</feature>
<organism evidence="3 4">
    <name type="scientific">Lolium multiflorum</name>
    <name type="common">Italian ryegrass</name>
    <name type="synonym">Lolium perenne subsp. multiflorum</name>
    <dbReference type="NCBI Taxonomy" id="4521"/>
    <lineage>
        <taxon>Eukaryota</taxon>
        <taxon>Viridiplantae</taxon>
        <taxon>Streptophyta</taxon>
        <taxon>Embryophyta</taxon>
        <taxon>Tracheophyta</taxon>
        <taxon>Spermatophyta</taxon>
        <taxon>Magnoliopsida</taxon>
        <taxon>Liliopsida</taxon>
        <taxon>Poales</taxon>
        <taxon>Poaceae</taxon>
        <taxon>BOP clade</taxon>
        <taxon>Pooideae</taxon>
        <taxon>Poodae</taxon>
        <taxon>Poeae</taxon>
        <taxon>Poeae Chloroplast Group 2 (Poeae type)</taxon>
        <taxon>Loliodinae</taxon>
        <taxon>Loliinae</taxon>
        <taxon>Lolium</taxon>
    </lineage>
</organism>
<name>A0AAD8W391_LOLMU</name>
<feature type="coiled-coil region" evidence="1">
    <location>
        <begin position="245"/>
        <end position="300"/>
    </location>
</feature>
<feature type="compositionally biased region" description="Low complexity" evidence="2">
    <location>
        <begin position="192"/>
        <end position="216"/>
    </location>
</feature>
<dbReference type="EMBL" id="JAUUTY010000004">
    <property type="protein sequence ID" value="KAK1642031.1"/>
    <property type="molecule type" value="Genomic_DNA"/>
</dbReference>
<keyword evidence="4" id="KW-1185">Reference proteome</keyword>
<feature type="region of interest" description="Disordered" evidence="2">
    <location>
        <begin position="1"/>
        <end position="240"/>
    </location>
</feature>
<evidence type="ECO:0000313" key="3">
    <source>
        <dbReference type="EMBL" id="KAK1642031.1"/>
    </source>
</evidence>
<feature type="compositionally biased region" description="Low complexity" evidence="2">
    <location>
        <begin position="7"/>
        <end position="23"/>
    </location>
</feature>
<comment type="caution">
    <text evidence="3">The sequence shown here is derived from an EMBL/GenBank/DDBJ whole genome shotgun (WGS) entry which is preliminary data.</text>
</comment>
<feature type="compositionally biased region" description="Pro residues" evidence="2">
    <location>
        <begin position="34"/>
        <end position="44"/>
    </location>
</feature>
<protein>
    <submittedName>
        <fullName evidence="3">Uncharacterized protein</fullName>
    </submittedName>
</protein>
<feature type="compositionally biased region" description="Low complexity" evidence="2">
    <location>
        <begin position="225"/>
        <end position="236"/>
    </location>
</feature>
<feature type="compositionally biased region" description="Basic and acidic residues" evidence="2">
    <location>
        <begin position="137"/>
        <end position="146"/>
    </location>
</feature>
<evidence type="ECO:0000313" key="4">
    <source>
        <dbReference type="Proteomes" id="UP001231189"/>
    </source>
</evidence>
<proteinExistence type="predicted"/>
<evidence type="ECO:0000256" key="1">
    <source>
        <dbReference type="SAM" id="Coils"/>
    </source>
</evidence>